<organism evidence="5 6">
    <name type="scientific">Dactylosporangium salmoneum</name>
    <dbReference type="NCBI Taxonomy" id="53361"/>
    <lineage>
        <taxon>Bacteria</taxon>
        <taxon>Bacillati</taxon>
        <taxon>Actinomycetota</taxon>
        <taxon>Actinomycetes</taxon>
        <taxon>Micromonosporales</taxon>
        <taxon>Micromonosporaceae</taxon>
        <taxon>Dactylosporangium</taxon>
    </lineage>
</organism>
<evidence type="ECO:0000256" key="3">
    <source>
        <dbReference type="ARBA" id="ARBA00035643"/>
    </source>
</evidence>
<evidence type="ECO:0000256" key="2">
    <source>
        <dbReference type="ARBA" id="ARBA00035108"/>
    </source>
</evidence>
<comment type="subcellular location">
    <subcellularLocation>
        <location evidence="2">Gas vesicle</location>
    </subcellularLocation>
</comment>
<comment type="similarity">
    <text evidence="3">Belongs to the gas vesicle GvpF/GvpL family.</text>
</comment>
<evidence type="ECO:0000313" key="5">
    <source>
        <dbReference type="EMBL" id="GAA2366847.1"/>
    </source>
</evidence>
<dbReference type="Pfam" id="PF06386">
    <property type="entry name" value="GvpL_GvpF"/>
    <property type="match status" value="1"/>
</dbReference>
<feature type="region of interest" description="Disordered" evidence="4">
    <location>
        <begin position="133"/>
        <end position="156"/>
    </location>
</feature>
<dbReference type="RefSeq" id="WP_344616477.1">
    <property type="nucleotide sequence ID" value="NZ_BAAARV010000065.1"/>
</dbReference>
<dbReference type="EMBL" id="BAAARV010000065">
    <property type="protein sequence ID" value="GAA2366847.1"/>
    <property type="molecule type" value="Genomic_DNA"/>
</dbReference>
<comment type="caution">
    <text evidence="5">The sequence shown here is derived from an EMBL/GenBank/DDBJ whole genome shotgun (WGS) entry which is preliminary data.</text>
</comment>
<reference evidence="6" key="1">
    <citation type="journal article" date="2019" name="Int. J. Syst. Evol. Microbiol.">
        <title>The Global Catalogue of Microorganisms (GCM) 10K type strain sequencing project: providing services to taxonomists for standard genome sequencing and annotation.</title>
        <authorList>
            <consortium name="The Broad Institute Genomics Platform"/>
            <consortium name="The Broad Institute Genome Sequencing Center for Infectious Disease"/>
            <person name="Wu L."/>
            <person name="Ma J."/>
        </authorList>
    </citation>
    <scope>NUCLEOTIDE SEQUENCE [LARGE SCALE GENOMIC DNA]</scope>
    <source>
        <strain evidence="6">JCM 3272</strain>
    </source>
</reference>
<evidence type="ECO:0000256" key="1">
    <source>
        <dbReference type="ARBA" id="ARBA00022987"/>
    </source>
</evidence>
<evidence type="ECO:0000256" key="4">
    <source>
        <dbReference type="SAM" id="MobiDB-lite"/>
    </source>
</evidence>
<keyword evidence="6" id="KW-1185">Reference proteome</keyword>
<proteinExistence type="inferred from homology"/>
<gene>
    <name evidence="5" type="ORF">GCM10010170_065890</name>
</gene>
<dbReference type="InterPro" id="IPR009430">
    <property type="entry name" value="GvpL/GvpF"/>
</dbReference>
<keyword evidence="1" id="KW-0304">Gas vesicle</keyword>
<evidence type="ECO:0000313" key="6">
    <source>
        <dbReference type="Proteomes" id="UP001501444"/>
    </source>
</evidence>
<protein>
    <submittedName>
        <fullName evidence="5">GvpL/GvpF family gas vesicle protein</fullName>
    </submittedName>
</protein>
<name>A0ABP5U4P5_9ACTN</name>
<sequence length="265" mass="28140">MGDGVWLHAIARDLEPGAVEGLTGVTGAPVRTVATAGLVAVASPVDLDQFGAEPLRRNLEDLAWLERVARAHHAVVAELARTHTVVPAPLATVYRDDAGVREMLTQRRGDLDAVLERVDGRAEWGVKMYAEPAAAPQPQQPAQSSQDAPAGSGAASPGLAYLKRRRAQLSADEEQWRHAADGAEAAHATLAACAAAARRHPPQDRRLSGRPEPMLLNGAYLVDRRSADQFADLVASQAASHAELRVELTGPWPPYSFAAADEASP</sequence>
<accession>A0ABP5U4P5</accession>
<dbReference type="PANTHER" id="PTHR36852:SF1">
    <property type="entry name" value="PROTEIN GVPL 2"/>
    <property type="match status" value="1"/>
</dbReference>
<dbReference type="Proteomes" id="UP001501444">
    <property type="component" value="Unassembled WGS sequence"/>
</dbReference>
<dbReference type="PANTHER" id="PTHR36852">
    <property type="entry name" value="PROTEIN GVPL 2"/>
    <property type="match status" value="1"/>
</dbReference>